<comment type="caution">
    <text evidence="1">The sequence shown here is derived from an EMBL/GenBank/DDBJ whole genome shotgun (WGS) entry which is preliminary data.</text>
</comment>
<organism evidence="1 2">
    <name type="scientific">Neofusicoccum ribis</name>
    <dbReference type="NCBI Taxonomy" id="45134"/>
    <lineage>
        <taxon>Eukaryota</taxon>
        <taxon>Fungi</taxon>
        <taxon>Dikarya</taxon>
        <taxon>Ascomycota</taxon>
        <taxon>Pezizomycotina</taxon>
        <taxon>Dothideomycetes</taxon>
        <taxon>Dothideomycetes incertae sedis</taxon>
        <taxon>Botryosphaeriales</taxon>
        <taxon>Botryosphaeriaceae</taxon>
        <taxon>Neofusicoccum</taxon>
    </lineage>
</organism>
<sequence>MAMSLRGIKDFPRSEVHQSVVGRRIACPYFKRSPQGAPRADSCFRNGFKDIHKMKIFEENTFTESMPYQQNALEVSDYFSRYENFIRERLPVFFHSRVECLIDPTASEQLSGHMNEILRDCLEVTFAQFKDGEGAMLAGAAATATQATTTGAEQSNGLSQDVGRIFTEPGSSEGRSVQSMHLNAFTPFEDVDMAAEEPVTIVQQGEHFTAGTVANTFGHQAFPINGVFNSDLHIENMGYADPFLPASIMQTQKSWEFEVGNTDNSLWDGSILLQVEMLEEGSEAQ</sequence>
<name>A0ABR3SU63_9PEZI</name>
<accession>A0ABR3SU63</accession>
<evidence type="ECO:0000313" key="2">
    <source>
        <dbReference type="Proteomes" id="UP001521116"/>
    </source>
</evidence>
<keyword evidence="2" id="KW-1185">Reference proteome</keyword>
<protein>
    <submittedName>
        <fullName evidence="1">Uncharacterized protein</fullName>
    </submittedName>
</protein>
<dbReference type="EMBL" id="JAJVDC020000057">
    <property type="protein sequence ID" value="KAL1629151.1"/>
    <property type="molecule type" value="Genomic_DNA"/>
</dbReference>
<gene>
    <name evidence="1" type="ORF">SLS56_005594</name>
</gene>
<reference evidence="1 2" key="1">
    <citation type="submission" date="2024-02" db="EMBL/GenBank/DDBJ databases">
        <title>De novo assembly and annotation of 12 fungi associated with fruit tree decline syndrome in Ontario, Canada.</title>
        <authorList>
            <person name="Sulman M."/>
            <person name="Ellouze W."/>
            <person name="Ilyukhin E."/>
        </authorList>
    </citation>
    <scope>NUCLEOTIDE SEQUENCE [LARGE SCALE GENOMIC DNA]</scope>
    <source>
        <strain evidence="1 2">M1-105</strain>
    </source>
</reference>
<dbReference type="Proteomes" id="UP001521116">
    <property type="component" value="Unassembled WGS sequence"/>
</dbReference>
<evidence type="ECO:0000313" key="1">
    <source>
        <dbReference type="EMBL" id="KAL1629151.1"/>
    </source>
</evidence>
<proteinExistence type="predicted"/>